<evidence type="ECO:0000259" key="1">
    <source>
        <dbReference type="PROSITE" id="PS50042"/>
    </source>
</evidence>
<dbReference type="Pfam" id="PF00027">
    <property type="entry name" value="cNMP_binding"/>
    <property type="match status" value="2"/>
</dbReference>
<evidence type="ECO:0000313" key="5">
    <source>
        <dbReference type="Proteomes" id="UP000332933"/>
    </source>
</evidence>
<dbReference type="PROSITE" id="PS00889">
    <property type="entry name" value="CNMP_BINDING_2"/>
    <property type="match status" value="1"/>
</dbReference>
<dbReference type="SMART" id="SM00100">
    <property type="entry name" value="cNMP"/>
    <property type="match status" value="2"/>
</dbReference>
<sequence length="686" mass="75643">MGASWSKLSYKEKQELWGASLLSPLFVDDDLDTLSNLSVGHTVLPNFPLINHKCKVALCYEGEISAVVPKLGTVVFKIGPQKQYLGLKRLSTVGFSISRAFKKSSFEGGGDHKYVIDTEEMLVSVYASDTKLSLAKEFLLRFVVSKMNGNEVVIKSFRAVSMQVIKRAKVVALERHTNKYDAHNAGVYYLLNNVLNADSLTLLRSVSFFADLSDEKLVRLADLSTISVLAPDVIIFKENDEEGSEMFVILAGSLQVSVQAKEPGAKPLVLATLQAGSCFGEMALMTRVPRAATVTVVENAMLLSIERKSFLDFLQDNSDVKAKLTALLQERLMKKALTANIVPFFSAIPFDRLMHLSAAFVIEDHWAVGDVVATPETYATKFSIVICGAVDLVDHTTESRMTSCLGPGSYFGVFGALSSAAKPVTHQLVAKTKCVLFSCPAAAIDASLGTDAVATAEMFIRWTRELCDVRHVLQHPTARQFLVDFCKSEFSDENVLFLIDVEAYCAMVHVGPRRVMAKHLVETYVDANAPKQVNIDHHMREAILANMALLEAGGLGQVDEMDMELTMFAAARHEITRLVTKDNFPRFKRAPQFTAMLEAFAPYAHAKHISASDASTQFKENMVLSPRARNPTDLLFKFVKILETVNLHKTRRSTLQREGNPRFTAGELQRLQTVAASAKNKVAIGT</sequence>
<feature type="domain" description="RGS" evidence="2">
    <location>
        <begin position="468"/>
        <end position="597"/>
    </location>
</feature>
<dbReference type="Pfam" id="PF00615">
    <property type="entry name" value="RGS"/>
    <property type="match status" value="1"/>
</dbReference>
<dbReference type="EMBL" id="VJMH01005454">
    <property type="protein sequence ID" value="KAF0695728.1"/>
    <property type="molecule type" value="Genomic_DNA"/>
</dbReference>
<dbReference type="InterPro" id="IPR044926">
    <property type="entry name" value="RGS_subdomain_2"/>
</dbReference>
<dbReference type="PROSITE" id="PS50042">
    <property type="entry name" value="CNMP_BINDING_3"/>
    <property type="match status" value="2"/>
</dbReference>
<feature type="domain" description="Cyclic nucleotide-binding" evidence="1">
    <location>
        <begin position="208"/>
        <end position="331"/>
    </location>
</feature>
<keyword evidence="5" id="KW-1185">Reference proteome</keyword>
<gene>
    <name evidence="4" type="primary">Aste57867_13464</name>
    <name evidence="3" type="ORF">As57867_013414</name>
    <name evidence="4" type="ORF">ASTE57867_13464</name>
</gene>
<dbReference type="InterPro" id="IPR014710">
    <property type="entry name" value="RmlC-like_jellyroll"/>
</dbReference>
<dbReference type="InterPro" id="IPR036305">
    <property type="entry name" value="RGS_sf"/>
</dbReference>
<dbReference type="Proteomes" id="UP000332933">
    <property type="component" value="Unassembled WGS sequence"/>
</dbReference>
<dbReference type="CDD" id="cd00038">
    <property type="entry name" value="CAP_ED"/>
    <property type="match status" value="1"/>
</dbReference>
<proteinExistence type="predicted"/>
<feature type="domain" description="Cyclic nucleotide-binding" evidence="1">
    <location>
        <begin position="344"/>
        <end position="438"/>
    </location>
</feature>
<dbReference type="SMART" id="SM00315">
    <property type="entry name" value="RGS"/>
    <property type="match status" value="1"/>
</dbReference>
<reference evidence="3" key="2">
    <citation type="submission" date="2019-06" db="EMBL/GenBank/DDBJ databases">
        <title>Genomics analysis of Aphanomyces spp. identifies a new class of oomycete effector associated with host adaptation.</title>
        <authorList>
            <person name="Gaulin E."/>
        </authorList>
    </citation>
    <scope>NUCLEOTIDE SEQUENCE</scope>
    <source>
        <strain evidence="3">CBS 578.67</strain>
    </source>
</reference>
<protein>
    <submittedName>
        <fullName evidence="4">Aste57867_13464 protein</fullName>
    </submittedName>
</protein>
<dbReference type="SUPFAM" id="SSF51206">
    <property type="entry name" value="cAMP-binding domain-like"/>
    <property type="match status" value="2"/>
</dbReference>
<dbReference type="InterPro" id="IPR016137">
    <property type="entry name" value="RGS"/>
</dbReference>
<dbReference type="PANTHER" id="PTHR10845:SF192">
    <property type="entry name" value="DOUBLE HIT, ISOFORM B"/>
    <property type="match status" value="1"/>
</dbReference>
<dbReference type="SUPFAM" id="SSF48097">
    <property type="entry name" value="Regulator of G-protein signaling, RGS"/>
    <property type="match status" value="1"/>
</dbReference>
<dbReference type="InterPro" id="IPR018488">
    <property type="entry name" value="cNMP-bd_CS"/>
</dbReference>
<reference evidence="4 5" key="1">
    <citation type="submission" date="2019-03" db="EMBL/GenBank/DDBJ databases">
        <authorList>
            <person name="Gaulin E."/>
            <person name="Dumas B."/>
        </authorList>
    </citation>
    <scope>NUCLEOTIDE SEQUENCE [LARGE SCALE GENOMIC DNA]</scope>
    <source>
        <strain evidence="4">CBS 568.67</strain>
    </source>
</reference>
<accession>A0A485KY70</accession>
<evidence type="ECO:0000313" key="3">
    <source>
        <dbReference type="EMBL" id="KAF0695728.1"/>
    </source>
</evidence>
<dbReference type="PANTHER" id="PTHR10845">
    <property type="entry name" value="REGULATOR OF G PROTEIN SIGNALING"/>
    <property type="match status" value="1"/>
</dbReference>
<dbReference type="OrthoDB" id="196547at2759"/>
<dbReference type="Gene3D" id="2.60.120.10">
    <property type="entry name" value="Jelly Rolls"/>
    <property type="match status" value="2"/>
</dbReference>
<name>A0A485KY70_9STRA</name>
<dbReference type="CDD" id="cd07440">
    <property type="entry name" value="RGS"/>
    <property type="match status" value="1"/>
</dbReference>
<evidence type="ECO:0000259" key="2">
    <source>
        <dbReference type="PROSITE" id="PS50132"/>
    </source>
</evidence>
<dbReference type="InterPro" id="IPR000595">
    <property type="entry name" value="cNMP-bd_dom"/>
</dbReference>
<dbReference type="Gene3D" id="1.10.167.10">
    <property type="entry name" value="Regulator of G-protein Signalling 4, domain 2"/>
    <property type="match status" value="1"/>
</dbReference>
<dbReference type="PROSITE" id="PS50132">
    <property type="entry name" value="RGS"/>
    <property type="match status" value="1"/>
</dbReference>
<dbReference type="InterPro" id="IPR018490">
    <property type="entry name" value="cNMP-bd_dom_sf"/>
</dbReference>
<dbReference type="EMBL" id="CAADRA010005475">
    <property type="protein sequence ID" value="VFT90302.1"/>
    <property type="molecule type" value="Genomic_DNA"/>
</dbReference>
<evidence type="ECO:0000313" key="4">
    <source>
        <dbReference type="EMBL" id="VFT90302.1"/>
    </source>
</evidence>
<dbReference type="AlphaFoldDB" id="A0A485KY70"/>
<dbReference type="PRINTS" id="PR01301">
    <property type="entry name" value="RGSPROTEIN"/>
</dbReference>
<organism evidence="4 5">
    <name type="scientific">Aphanomyces stellatus</name>
    <dbReference type="NCBI Taxonomy" id="120398"/>
    <lineage>
        <taxon>Eukaryota</taxon>
        <taxon>Sar</taxon>
        <taxon>Stramenopiles</taxon>
        <taxon>Oomycota</taxon>
        <taxon>Saprolegniomycetes</taxon>
        <taxon>Saprolegniales</taxon>
        <taxon>Verrucalvaceae</taxon>
        <taxon>Aphanomyces</taxon>
    </lineage>
</organism>